<dbReference type="SUPFAM" id="SSF51445">
    <property type="entry name" value="(Trans)glycosidases"/>
    <property type="match status" value="1"/>
</dbReference>
<dbReference type="GO" id="GO:0005975">
    <property type="term" value="P:carbohydrate metabolic process"/>
    <property type="evidence" value="ECO:0007669"/>
    <property type="project" value="InterPro"/>
</dbReference>
<dbReference type="Gene3D" id="2.60.40.10">
    <property type="entry name" value="Immunoglobulins"/>
    <property type="match status" value="1"/>
</dbReference>
<feature type="active site" description="Nucleophile" evidence="3">
    <location>
        <position position="341"/>
    </location>
</feature>
<reference evidence="6" key="2">
    <citation type="submission" date="2022-11" db="EMBL/GenBank/DDBJ databases">
        <title>Role of the vibriolysin VemA secreted by the emergent pathogen Vibrio europaeus in the colonization of Manila clam mucus.</title>
        <authorList>
            <person name="Martinez C."/>
            <person name="Rodriguez S."/>
            <person name="Vences A."/>
            <person name="Barja J.L."/>
            <person name="Toranzo A.E."/>
            <person name="Dubert J."/>
        </authorList>
    </citation>
    <scope>NUCLEOTIDE SEQUENCE</scope>
    <source>
        <strain evidence="6">3454</strain>
    </source>
</reference>
<feature type="active site" description="Proton donor" evidence="3">
    <location>
        <position position="378"/>
    </location>
</feature>
<dbReference type="EMBL" id="JAPFIT010000010">
    <property type="protein sequence ID" value="MDC5739070.1"/>
    <property type="molecule type" value="Genomic_DNA"/>
</dbReference>
<protein>
    <submittedName>
        <fullName evidence="7">Alpha-glycosidase</fullName>
    </submittedName>
    <submittedName>
        <fullName evidence="6">Maltodextrin glucosidase</fullName>
        <ecNumber evidence="6">3.2.1.20</ecNumber>
    </submittedName>
</protein>
<dbReference type="PIRSF" id="PIRSF036918">
    <property type="entry name" value="Maltodextrin_glucosidase"/>
    <property type="match status" value="1"/>
</dbReference>
<dbReference type="Gene3D" id="2.60.40.1180">
    <property type="entry name" value="Golgi alpha-mannosidase II"/>
    <property type="match status" value="1"/>
</dbReference>
<dbReference type="SMART" id="SM00642">
    <property type="entry name" value="Aamy"/>
    <property type="match status" value="1"/>
</dbReference>
<proteinExistence type="predicted"/>
<dbReference type="AlphaFoldDB" id="A0A178J7E1"/>
<name>A0A178J7E1_9VIBR</name>
<dbReference type="InterPro" id="IPR014756">
    <property type="entry name" value="Ig_E-set"/>
</dbReference>
<gene>
    <name evidence="6" type="primary">malZ</name>
    <name evidence="7" type="ORF">AZ468_21250</name>
    <name evidence="6" type="ORF">OPW20_03270</name>
</gene>
<dbReference type="InterPro" id="IPR013783">
    <property type="entry name" value="Ig-like_fold"/>
</dbReference>
<feature type="site" description="Transition state stabilizer" evidence="4">
    <location>
        <position position="453"/>
    </location>
</feature>
<dbReference type="InterPro" id="IPR017853">
    <property type="entry name" value="GH"/>
</dbReference>
<organism evidence="7 8">
    <name type="scientific">Vibrio europaeus</name>
    <dbReference type="NCBI Taxonomy" id="300876"/>
    <lineage>
        <taxon>Bacteria</taxon>
        <taxon>Pseudomonadati</taxon>
        <taxon>Pseudomonadota</taxon>
        <taxon>Gammaproteobacteria</taxon>
        <taxon>Vibrionales</taxon>
        <taxon>Vibrionaceae</taxon>
        <taxon>Vibrio</taxon>
        <taxon>Vibrio oreintalis group</taxon>
    </lineage>
</organism>
<dbReference type="InterPro" id="IPR006047">
    <property type="entry name" value="GH13_cat_dom"/>
</dbReference>
<keyword evidence="1 6" id="KW-0378">Hydrolase</keyword>
<dbReference type="SUPFAM" id="SSF81296">
    <property type="entry name" value="E set domains"/>
    <property type="match status" value="1"/>
</dbReference>
<evidence type="ECO:0000256" key="2">
    <source>
        <dbReference type="ARBA" id="ARBA00023295"/>
    </source>
</evidence>
<dbReference type="Gene3D" id="3.20.20.80">
    <property type="entry name" value="Glycosidases"/>
    <property type="match status" value="1"/>
</dbReference>
<dbReference type="InterPro" id="IPR013780">
    <property type="entry name" value="Glyco_hydro_b"/>
</dbReference>
<dbReference type="Pfam" id="PF02903">
    <property type="entry name" value="Alpha-amylase_N"/>
    <property type="match status" value="1"/>
</dbReference>
<evidence type="ECO:0000313" key="9">
    <source>
        <dbReference type="Proteomes" id="UP001150001"/>
    </source>
</evidence>
<dbReference type="PANTHER" id="PTHR10357">
    <property type="entry name" value="ALPHA-AMYLASE FAMILY MEMBER"/>
    <property type="match status" value="1"/>
</dbReference>
<accession>A0A178J7E1</accession>
<dbReference type="PANTHER" id="PTHR10357:SF210">
    <property type="entry name" value="MALTODEXTRIN GLUCOSIDASE"/>
    <property type="match status" value="1"/>
</dbReference>
<dbReference type="EC" id="3.2.1.20" evidence="6"/>
<dbReference type="OrthoDB" id="9805159at2"/>
<dbReference type="Proteomes" id="UP001150001">
    <property type="component" value="Unassembled WGS sequence"/>
</dbReference>
<dbReference type="CDD" id="cd11338">
    <property type="entry name" value="AmyAc_CMD"/>
    <property type="match status" value="1"/>
</dbReference>
<keyword evidence="2 7" id="KW-0326">Glycosidase</keyword>
<feature type="domain" description="Glycosyl hydrolase family 13 catalytic" evidence="5">
    <location>
        <begin position="128"/>
        <end position="525"/>
    </location>
</feature>
<dbReference type="GeneID" id="78078260"/>
<keyword evidence="9" id="KW-1185">Reference proteome</keyword>
<dbReference type="InterPro" id="IPR004185">
    <property type="entry name" value="Glyco_hydro_13_lg-like_dom"/>
</dbReference>
<evidence type="ECO:0000259" key="5">
    <source>
        <dbReference type="SMART" id="SM00642"/>
    </source>
</evidence>
<comment type="caution">
    <text evidence="7">The sequence shown here is derived from an EMBL/GenBank/DDBJ whole genome shotgun (WGS) entry which is preliminary data.</text>
</comment>
<dbReference type="Proteomes" id="UP000094761">
    <property type="component" value="Unassembled WGS sequence"/>
</dbReference>
<reference evidence="7 8" key="1">
    <citation type="submission" date="2016-03" db="EMBL/GenBank/DDBJ databases">
        <title>Draft genome sequence of the Vibrio tubiashii subs. europaeus.</title>
        <authorList>
            <person name="Spinard E."/>
            <person name="Dubert J."/>
            <person name="Nelson D.R."/>
            <person name="Barja J.L."/>
        </authorList>
    </citation>
    <scope>NUCLEOTIDE SEQUENCE [LARGE SCALE GENOMIC DNA]</scope>
    <source>
        <strain evidence="8">PP-638</strain>
        <strain evidence="7">PP2-638</strain>
    </source>
</reference>
<dbReference type="EMBL" id="LUAX01000007">
    <property type="protein sequence ID" value="OAM98052.1"/>
    <property type="molecule type" value="Genomic_DNA"/>
</dbReference>
<sequence length="617" mass="70955">MKSLPFIYHGQSSDWLTREDHKLTVTLATEKAVNFTKVLLRHEPDNEEYLVEMTLSKTTEHLTYWQASFPLNSDRDVTHYTFKLLIECGQYWLDAKGVSKRVSPKETHFKYNAQHQPPSWVQEQVFYQIFPDRFCNGKPEISVKEGEYFVSGGTKPVVTKQWGEPVDTKGGNAGCEFYGGDLYGVESKLDYLQNLGVTALYLNPIFTAPSNHKYDTSDYLQVDPHLGSNEHFANLCQQLRDREMKIMLDAVFNHTSTEHPWFNLQGLQDSLGAYQSPDSPYRDYYFFNGDRQDYVGWKGIQSLPVLNFENQQVKDYIYASDEAVIKHWLKPPYQIDAWRFDVIHMLGEGEGATNNAHYVKAFRDSAKQVNPDCYVLGEHFFEATQWLQGDQEDGAMNYYGFAHPVRALLAKLDIAFDPIDINVGDFVDWQAEARAKLPWQNQLAQLNQLDSHDTARFFELVKHDPRLFKLASVLLFSYVGTPCIFYGTELGMMGSHDPDNRRTMPWEQTDNSEYLDWFRQLIALRKANPALQKGDYIPVHHDDDCFVFARKVDGNTMLCAFNLSEKTVHRKLPVWRADIHNGTFNGQLCGEVSYASNGLLNLSMPPRSALLLLKEES</sequence>
<dbReference type="InterPro" id="IPR017069">
    <property type="entry name" value="MalZ"/>
</dbReference>
<evidence type="ECO:0000256" key="4">
    <source>
        <dbReference type="PIRSR" id="PIRSR036918-51"/>
    </source>
</evidence>
<dbReference type="RefSeq" id="WP_069669208.1">
    <property type="nucleotide sequence ID" value="NZ_JAPFIM010000018.1"/>
</dbReference>
<dbReference type="Pfam" id="PF00128">
    <property type="entry name" value="Alpha-amylase"/>
    <property type="match status" value="1"/>
</dbReference>
<evidence type="ECO:0000256" key="3">
    <source>
        <dbReference type="PIRSR" id="PIRSR036918-50"/>
    </source>
</evidence>
<dbReference type="GO" id="GO:0004558">
    <property type="term" value="F:alpha-1,4-glucosidase activity"/>
    <property type="evidence" value="ECO:0007669"/>
    <property type="project" value="UniProtKB-EC"/>
</dbReference>
<dbReference type="NCBIfam" id="NF008051">
    <property type="entry name" value="PRK10785.1"/>
    <property type="match status" value="1"/>
</dbReference>
<dbReference type="CDD" id="cd02857">
    <property type="entry name" value="E_set_CDase_PDE_N"/>
    <property type="match status" value="1"/>
</dbReference>
<evidence type="ECO:0000313" key="7">
    <source>
        <dbReference type="EMBL" id="OAM98052.1"/>
    </source>
</evidence>
<evidence type="ECO:0000313" key="6">
    <source>
        <dbReference type="EMBL" id="MDC5739070.1"/>
    </source>
</evidence>
<dbReference type="GO" id="GO:0005737">
    <property type="term" value="C:cytoplasm"/>
    <property type="evidence" value="ECO:0007669"/>
    <property type="project" value="InterPro"/>
</dbReference>
<dbReference type="SUPFAM" id="SSF51011">
    <property type="entry name" value="Glycosyl hydrolase domain"/>
    <property type="match status" value="1"/>
</dbReference>
<evidence type="ECO:0000313" key="8">
    <source>
        <dbReference type="Proteomes" id="UP000094761"/>
    </source>
</evidence>
<evidence type="ECO:0000256" key="1">
    <source>
        <dbReference type="ARBA" id="ARBA00022801"/>
    </source>
</evidence>